<dbReference type="Pfam" id="PF01613">
    <property type="entry name" value="Flavin_Reduct"/>
    <property type="match status" value="1"/>
</dbReference>
<organism evidence="3 4">
    <name type="scientific">Alloyangia pacifica</name>
    <dbReference type="NCBI Taxonomy" id="311180"/>
    <lineage>
        <taxon>Bacteria</taxon>
        <taxon>Pseudomonadati</taxon>
        <taxon>Pseudomonadota</taxon>
        <taxon>Alphaproteobacteria</taxon>
        <taxon>Rhodobacterales</taxon>
        <taxon>Roseobacteraceae</taxon>
        <taxon>Alloyangia</taxon>
    </lineage>
</organism>
<dbReference type="SUPFAM" id="SSF50475">
    <property type="entry name" value="FMN-binding split barrel"/>
    <property type="match status" value="1"/>
</dbReference>
<evidence type="ECO:0000256" key="1">
    <source>
        <dbReference type="ARBA" id="ARBA00023002"/>
    </source>
</evidence>
<sequence>MAVDISTFRETMGLFPGAVTLITTGAGAARRGITATAVCSVTDSPPSLLVCVNNRTGTCQEIARSGRFSVQLLGQDQADVAMAFAGAQGQSGLEKFAIGSWSSCPRGLPRLEGALASISCEVVTATEAGSHTVFIGRIEDVALAGGEALVFARSRFHRLESVA</sequence>
<protein>
    <submittedName>
        <fullName evidence="3">Flavin reductase (NADH)</fullName>
    </submittedName>
</protein>
<keyword evidence="4" id="KW-1185">Reference proteome</keyword>
<dbReference type="Proteomes" id="UP000199392">
    <property type="component" value="Unassembled WGS sequence"/>
</dbReference>
<dbReference type="EMBL" id="FOZW01000008">
    <property type="protein sequence ID" value="SFT00981.1"/>
    <property type="molecule type" value="Genomic_DNA"/>
</dbReference>
<dbReference type="GO" id="GO:0010181">
    <property type="term" value="F:FMN binding"/>
    <property type="evidence" value="ECO:0007669"/>
    <property type="project" value="InterPro"/>
</dbReference>
<dbReference type="GO" id="GO:0042602">
    <property type="term" value="F:riboflavin reductase (NADPH) activity"/>
    <property type="evidence" value="ECO:0007669"/>
    <property type="project" value="TreeGrafter"/>
</dbReference>
<proteinExistence type="predicted"/>
<keyword evidence="1" id="KW-0560">Oxidoreductase</keyword>
<name>A0A1I6UHS9_9RHOB</name>
<dbReference type="PANTHER" id="PTHR30466:SF1">
    <property type="entry name" value="FMN REDUCTASE (NADH) RUTF"/>
    <property type="match status" value="1"/>
</dbReference>
<evidence type="ECO:0000313" key="3">
    <source>
        <dbReference type="EMBL" id="SFT00981.1"/>
    </source>
</evidence>
<dbReference type="RefSeq" id="WP_092426939.1">
    <property type="nucleotide sequence ID" value="NZ_FNCL01000009.1"/>
</dbReference>
<accession>A0A1I6UHS9</accession>
<dbReference type="Gene3D" id="2.30.110.10">
    <property type="entry name" value="Electron Transport, Fmn-binding Protein, Chain A"/>
    <property type="match status" value="1"/>
</dbReference>
<dbReference type="InterPro" id="IPR012349">
    <property type="entry name" value="Split_barrel_FMN-bd"/>
</dbReference>
<dbReference type="PANTHER" id="PTHR30466">
    <property type="entry name" value="FLAVIN REDUCTASE"/>
    <property type="match status" value="1"/>
</dbReference>
<dbReference type="STRING" id="311180.SAMN04488050_10842"/>
<dbReference type="InterPro" id="IPR002563">
    <property type="entry name" value="Flavin_Rdtase-like_dom"/>
</dbReference>
<dbReference type="SMART" id="SM00903">
    <property type="entry name" value="Flavin_Reduct"/>
    <property type="match status" value="1"/>
</dbReference>
<dbReference type="AlphaFoldDB" id="A0A1I6UHS9"/>
<dbReference type="OrthoDB" id="9789254at2"/>
<reference evidence="4" key="1">
    <citation type="submission" date="2016-10" db="EMBL/GenBank/DDBJ databases">
        <authorList>
            <person name="Varghese N."/>
            <person name="Submissions S."/>
        </authorList>
    </citation>
    <scope>NUCLEOTIDE SEQUENCE [LARGE SCALE GENOMIC DNA]</scope>
    <source>
        <strain evidence="4">DSM 26894</strain>
    </source>
</reference>
<gene>
    <name evidence="3" type="ORF">SAMN04488050_10842</name>
</gene>
<evidence type="ECO:0000259" key="2">
    <source>
        <dbReference type="SMART" id="SM00903"/>
    </source>
</evidence>
<dbReference type="InterPro" id="IPR050268">
    <property type="entry name" value="NADH-dep_flavin_reductase"/>
</dbReference>
<feature type="domain" description="Flavin reductase like" evidence="2">
    <location>
        <begin position="12"/>
        <end position="158"/>
    </location>
</feature>
<evidence type="ECO:0000313" key="4">
    <source>
        <dbReference type="Proteomes" id="UP000199392"/>
    </source>
</evidence>